<evidence type="ECO:0000313" key="3">
    <source>
        <dbReference type="EMBL" id="BAO81907.1"/>
    </source>
</evidence>
<dbReference type="HOGENOM" id="CLU_051096_4_1_4"/>
<evidence type="ECO:0000313" key="4">
    <source>
        <dbReference type="Proteomes" id="UP000067461"/>
    </source>
</evidence>
<gene>
    <name evidence="3" type="ORF">SRAA_2053</name>
</gene>
<dbReference type="PANTHER" id="PTHR12835:SF5">
    <property type="entry name" value="BIOTIN--PROTEIN LIGASE"/>
    <property type="match status" value="1"/>
</dbReference>
<dbReference type="GO" id="GO:0004077">
    <property type="term" value="F:biotin--[biotin carboxyl-carrier protein] ligase activity"/>
    <property type="evidence" value="ECO:0007669"/>
    <property type="project" value="InterPro"/>
</dbReference>
<proteinExistence type="predicted"/>
<protein>
    <submittedName>
        <fullName evidence="3">Biotin-(Acetyl-CoA carboxylase) ligase</fullName>
    </submittedName>
</protein>
<keyword evidence="1 3" id="KW-0436">Ligase</keyword>
<dbReference type="Pfam" id="PF03099">
    <property type="entry name" value="BPL_LplA_LipB"/>
    <property type="match status" value="1"/>
</dbReference>
<dbReference type="OrthoDB" id="9807064at2"/>
<dbReference type="STRING" id="1458425.SRAA_2053"/>
<dbReference type="InterPro" id="IPR004143">
    <property type="entry name" value="BPL_LPL_catalytic"/>
</dbReference>
<dbReference type="Gene3D" id="3.30.930.10">
    <property type="entry name" value="Bira Bifunctional Protein, Domain 2"/>
    <property type="match status" value="1"/>
</dbReference>
<evidence type="ECO:0000259" key="2">
    <source>
        <dbReference type="PROSITE" id="PS51733"/>
    </source>
</evidence>
<evidence type="ECO:0000256" key="1">
    <source>
        <dbReference type="ARBA" id="ARBA00022598"/>
    </source>
</evidence>
<dbReference type="SUPFAM" id="SSF55681">
    <property type="entry name" value="Class II aaRS and biotin synthetases"/>
    <property type="match status" value="1"/>
</dbReference>
<name>A0A060NJW9_9BURK</name>
<dbReference type="NCBIfam" id="TIGR00121">
    <property type="entry name" value="birA_ligase"/>
    <property type="match status" value="1"/>
</dbReference>
<keyword evidence="4" id="KW-1185">Reference proteome</keyword>
<dbReference type="PROSITE" id="PS51733">
    <property type="entry name" value="BPL_LPL_CATALYTIC"/>
    <property type="match status" value="1"/>
</dbReference>
<organism evidence="3 4">
    <name type="scientific">Serpentinimonas raichei</name>
    <dbReference type="NCBI Taxonomy" id="1458425"/>
    <lineage>
        <taxon>Bacteria</taxon>
        <taxon>Pseudomonadati</taxon>
        <taxon>Pseudomonadota</taxon>
        <taxon>Betaproteobacteria</taxon>
        <taxon>Burkholderiales</taxon>
        <taxon>Comamonadaceae</taxon>
        <taxon>Serpentinimonas</taxon>
    </lineage>
</organism>
<dbReference type="KEGG" id="cbaa:SRAA_2053"/>
<dbReference type="GO" id="GO:0005737">
    <property type="term" value="C:cytoplasm"/>
    <property type="evidence" value="ECO:0007669"/>
    <property type="project" value="TreeGrafter"/>
</dbReference>
<dbReference type="InterPro" id="IPR045864">
    <property type="entry name" value="aa-tRNA-synth_II/BPL/LPL"/>
</dbReference>
<dbReference type="PANTHER" id="PTHR12835">
    <property type="entry name" value="BIOTIN PROTEIN LIGASE"/>
    <property type="match status" value="1"/>
</dbReference>
<reference evidence="3 4" key="1">
    <citation type="journal article" date="2014" name="Nat. Commun.">
        <title>Physiological and genomic features of highly alkaliphilic hydrogen-utilizing Betaproteobacteria from a continental serpentinizing site.</title>
        <authorList>
            <person name="Suzuki S."/>
            <person name="Kuenen J.G."/>
            <person name="Schipper K."/>
            <person name="van der Velde S."/>
            <person name="Ishii S."/>
            <person name="Wu A."/>
            <person name="Sorokin D.Y."/>
            <person name="Tenney A."/>
            <person name="Meng X.Y."/>
            <person name="Morrill P.L."/>
            <person name="Kamagata Y."/>
            <person name="Muyzer G."/>
            <person name="Nealson K.H."/>
        </authorList>
    </citation>
    <scope>NUCLEOTIDE SEQUENCE [LARGE SCALE GENOMIC DNA]</scope>
    <source>
        <strain evidence="3 4">A1</strain>
    </source>
</reference>
<dbReference type="InterPro" id="IPR004408">
    <property type="entry name" value="Biotin_CoA_COase_ligase"/>
</dbReference>
<feature type="domain" description="BPL/LPL catalytic" evidence="2">
    <location>
        <begin position="11"/>
        <end position="209"/>
    </location>
</feature>
<dbReference type="RefSeq" id="WP_045532551.1">
    <property type="nucleotide sequence ID" value="NZ_AP014568.1"/>
</dbReference>
<sequence>MTDARLLADLHAAAESVWQDVVPLCPGFAVEVLPRIDSTNSELMRRARDGALHPLLLVAAEQSAGRGRQGRQWISQPGASLTFSLGLPLQPADWSGLSLAVGVALAEALHPQVQLKWPNDLCWHGRKLGGVLVETASLGAQRYAVIGVGINLQAPERLPDVAPGEAMQALAPAGLLELAPDAPRGAGHWLRRVAAPLLRQLLDFEAQGFAPMMARYAARDALAGRVVRLSDGREGMADGVRADGALWLAAASGRTAVWQAEVSVRPC</sequence>
<dbReference type="AlphaFoldDB" id="A0A060NJW9"/>
<dbReference type="EMBL" id="AP014568">
    <property type="protein sequence ID" value="BAO81907.1"/>
    <property type="molecule type" value="Genomic_DNA"/>
</dbReference>
<dbReference type="Proteomes" id="UP000067461">
    <property type="component" value="Chromosome"/>
</dbReference>
<accession>A0A060NJW9</accession>
<dbReference type="CDD" id="cd16442">
    <property type="entry name" value="BPL"/>
    <property type="match status" value="1"/>
</dbReference>